<evidence type="ECO:0000313" key="3">
    <source>
        <dbReference type="Proteomes" id="UP000029665"/>
    </source>
</evidence>
<feature type="compositionally biased region" description="Basic and acidic residues" evidence="1">
    <location>
        <begin position="24"/>
        <end position="37"/>
    </location>
</feature>
<dbReference type="HOGENOM" id="CLU_006058_0_2_1"/>
<proteinExistence type="predicted"/>
<dbReference type="STRING" id="5643.A0A060SLZ0"/>
<dbReference type="OMA" id="INDFINP"/>
<dbReference type="EMBL" id="CCBP010000245">
    <property type="protein sequence ID" value="CDO75201.1"/>
    <property type="molecule type" value="Genomic_DNA"/>
</dbReference>
<reference evidence="2" key="1">
    <citation type="submission" date="2014-01" db="EMBL/GenBank/DDBJ databases">
        <title>The genome of the white-rot fungus Pycnoporus cinnabarinus: a basidiomycete model with a versatile arsenal for lignocellulosic biomass breakdown.</title>
        <authorList>
            <person name="Levasseur A."/>
            <person name="Lomascolo A."/>
            <person name="Ruiz-Duenas F.J."/>
            <person name="Uzan E."/>
            <person name="Piumi F."/>
            <person name="Kues U."/>
            <person name="Ram A.F.J."/>
            <person name="Murat C."/>
            <person name="Haon M."/>
            <person name="Benoit I."/>
            <person name="Arfi Y."/>
            <person name="Chevret D."/>
            <person name="Drula E."/>
            <person name="Kwon M.J."/>
            <person name="Gouret P."/>
            <person name="Lesage-Meessen L."/>
            <person name="Lombard V."/>
            <person name="Mariette J."/>
            <person name="Noirot C."/>
            <person name="Park J."/>
            <person name="Patyshakuliyeva A."/>
            <person name="Wieneger R.A.B."/>
            <person name="Wosten H.A.B."/>
            <person name="Martin F."/>
            <person name="Coutinho P.M."/>
            <person name="de Vries R."/>
            <person name="Martinez A.T."/>
            <person name="Klopp C."/>
            <person name="Pontarotti P."/>
            <person name="Henrissat B."/>
            <person name="Record E."/>
        </authorList>
    </citation>
    <scope>NUCLEOTIDE SEQUENCE [LARGE SCALE GENOMIC DNA]</scope>
    <source>
        <strain evidence="2">BRFM137</strain>
    </source>
</reference>
<protein>
    <recommendedName>
        <fullName evidence="4">Reverse transcriptase domain-containing protein</fullName>
    </recommendedName>
</protein>
<dbReference type="AlphaFoldDB" id="A0A060SLZ0"/>
<dbReference type="InterPro" id="IPR052055">
    <property type="entry name" value="Hepadnavirus_pol/RT"/>
</dbReference>
<gene>
    <name evidence="2" type="ORF">BN946_scf184794.g8</name>
</gene>
<dbReference type="OrthoDB" id="3248529at2759"/>
<evidence type="ECO:0000313" key="2">
    <source>
        <dbReference type="EMBL" id="CDO75201.1"/>
    </source>
</evidence>
<sequence length="652" mass="72559">MKDVVPPGTVATATSAPSALHEITSPEHARKRPREEPTPIVANKRPRRFRGFLWGLGQSSPVTPLATLSEAMNPLPSPPVNDPLHAGALGTINAHPELFHIVTPLKVDVFEQLLRSHPNQPLVASVCRGFREGFWPFADSSLVDLPDSWEEPSRPMEDEALAFAMKYASEEETAGRYSDPFEGELLPGMFSMPIHAVPKPHSNKLRFINNHSAGRFSLNSLIDKHSVGMRPDNVQDLAHNLLQFRASHGNAPLWLFKSDIANAYRILPMHPLWQLKQVVSINGIRRIDRCCCFGNRGSPDLFCTFMSLLLWIAIHVREVPCLLAYMDDNFSFDPSTSLAIYTGYHDPVSLPVAQVRLLQLWDDVGVPHASEKQLYGHSLTITGFLVDSAAMSITLPHEACTELVAAIRFFLADADRRRRPLRDWQRLIGWINWGLNVQPLLRPALQSSYAKIAGRSIPHAPIYINARVKRDLLFIASIFERHGGVHIIKASSWGPDAVDFAIYCDACLTGMAFWIPSLDIAFVADCPDAPSGLEDNIFWYEALTVLAALEWVVASGHTLPSRLAIFTDNLNTVQMFDSFRANPHFDNILLRACDILIASDIDLRVWHIAGQHNTVADALSRGLFHVAYQYVPNLSVSTFIPPRPSLGDIVGC</sequence>
<organism evidence="2 3">
    <name type="scientific">Pycnoporus cinnabarinus</name>
    <name type="common">Cinnabar-red polypore</name>
    <name type="synonym">Trametes cinnabarina</name>
    <dbReference type="NCBI Taxonomy" id="5643"/>
    <lineage>
        <taxon>Eukaryota</taxon>
        <taxon>Fungi</taxon>
        <taxon>Dikarya</taxon>
        <taxon>Basidiomycota</taxon>
        <taxon>Agaricomycotina</taxon>
        <taxon>Agaricomycetes</taxon>
        <taxon>Polyporales</taxon>
        <taxon>Polyporaceae</taxon>
        <taxon>Trametes</taxon>
    </lineage>
</organism>
<evidence type="ECO:0008006" key="4">
    <source>
        <dbReference type="Google" id="ProtNLM"/>
    </source>
</evidence>
<dbReference type="PANTHER" id="PTHR33050:SF7">
    <property type="entry name" value="RIBONUCLEASE H"/>
    <property type="match status" value="1"/>
</dbReference>
<dbReference type="PANTHER" id="PTHR33050">
    <property type="entry name" value="REVERSE TRANSCRIPTASE DOMAIN-CONTAINING PROTEIN"/>
    <property type="match status" value="1"/>
</dbReference>
<comment type="caution">
    <text evidence="2">The sequence shown here is derived from an EMBL/GenBank/DDBJ whole genome shotgun (WGS) entry which is preliminary data.</text>
</comment>
<dbReference type="InterPro" id="IPR043502">
    <property type="entry name" value="DNA/RNA_pol_sf"/>
</dbReference>
<name>A0A060SLZ0_PYCCI</name>
<feature type="region of interest" description="Disordered" evidence="1">
    <location>
        <begin position="1"/>
        <end position="39"/>
    </location>
</feature>
<dbReference type="Proteomes" id="UP000029665">
    <property type="component" value="Unassembled WGS sequence"/>
</dbReference>
<evidence type="ECO:0000256" key="1">
    <source>
        <dbReference type="SAM" id="MobiDB-lite"/>
    </source>
</evidence>
<keyword evidence="3" id="KW-1185">Reference proteome</keyword>
<accession>A0A060SLZ0</accession>
<dbReference type="SUPFAM" id="SSF56672">
    <property type="entry name" value="DNA/RNA polymerases"/>
    <property type="match status" value="1"/>
</dbReference>